<dbReference type="Proteomes" id="UP000256779">
    <property type="component" value="Unassembled WGS sequence"/>
</dbReference>
<reference evidence="1 2" key="1">
    <citation type="submission" date="2018-07" db="EMBL/GenBank/DDBJ databases">
        <title>Genomic Encyclopedia of Type Strains, Phase IV (KMG-IV): sequencing the most valuable type-strain genomes for metagenomic binning, comparative biology and taxonomic classification.</title>
        <authorList>
            <person name="Goeker M."/>
        </authorList>
    </citation>
    <scope>NUCLEOTIDE SEQUENCE [LARGE SCALE GENOMIC DNA]</scope>
    <source>
        <strain evidence="1 2">DSM 4134</strain>
    </source>
</reference>
<dbReference type="InterPro" id="IPR035093">
    <property type="entry name" value="RelE/ParE_toxin_dom_sf"/>
</dbReference>
<sequence length="97" mass="11834">MSYSIKWLPEAEITYALVIEYLEENWTSKEIDCFFDRTDEVINFIAQNPRQYIYSKKKDVFRAVITKHISLYYRIKSEEIELLIFWDTRQDPENLKV</sequence>
<dbReference type="AlphaFoldDB" id="A0A3D9LJ00"/>
<dbReference type="OrthoDB" id="963196at2"/>
<comment type="caution">
    <text evidence="1">The sequence shown here is derived from an EMBL/GenBank/DDBJ whole genome shotgun (WGS) entry which is preliminary data.</text>
</comment>
<organism evidence="1 2">
    <name type="scientific">Marinoscillum furvescens DSM 4134</name>
    <dbReference type="NCBI Taxonomy" id="1122208"/>
    <lineage>
        <taxon>Bacteria</taxon>
        <taxon>Pseudomonadati</taxon>
        <taxon>Bacteroidota</taxon>
        <taxon>Cytophagia</taxon>
        <taxon>Cytophagales</taxon>
        <taxon>Reichenbachiellaceae</taxon>
        <taxon>Marinoscillum</taxon>
    </lineage>
</organism>
<name>A0A3D9LJ00_MARFU</name>
<proteinExistence type="predicted"/>
<protein>
    <recommendedName>
        <fullName evidence="3">Plasmid stabilization system protein ParE</fullName>
    </recommendedName>
</protein>
<evidence type="ECO:0008006" key="3">
    <source>
        <dbReference type="Google" id="ProtNLM"/>
    </source>
</evidence>
<gene>
    <name evidence="1" type="ORF">C7460_101153</name>
</gene>
<dbReference type="RefSeq" id="WP_115866149.1">
    <property type="nucleotide sequence ID" value="NZ_QREG01000001.1"/>
</dbReference>
<evidence type="ECO:0000313" key="1">
    <source>
        <dbReference type="EMBL" id="REE05636.1"/>
    </source>
</evidence>
<dbReference type="Gene3D" id="3.30.2310.20">
    <property type="entry name" value="RelE-like"/>
    <property type="match status" value="1"/>
</dbReference>
<dbReference type="EMBL" id="QREG01000001">
    <property type="protein sequence ID" value="REE05636.1"/>
    <property type="molecule type" value="Genomic_DNA"/>
</dbReference>
<keyword evidence="2" id="KW-1185">Reference proteome</keyword>
<accession>A0A3D9LJ00</accession>
<evidence type="ECO:0000313" key="2">
    <source>
        <dbReference type="Proteomes" id="UP000256779"/>
    </source>
</evidence>